<feature type="transmembrane region" description="Helical" evidence="1">
    <location>
        <begin position="40"/>
        <end position="61"/>
    </location>
</feature>
<gene>
    <name evidence="3" type="ORF">GS601_00440</name>
</gene>
<comment type="caution">
    <text evidence="3">The sequence shown here is derived from an EMBL/GenBank/DDBJ whole genome shotgun (WGS) entry which is preliminary data.</text>
</comment>
<accession>A0A8J8CGI1</accession>
<dbReference type="AlphaFoldDB" id="A0A8J8CGI1"/>
<organism evidence="3 4">
    <name type="scientific">Myxacorys almedinensis A</name>
    <dbReference type="NCBI Taxonomy" id="2690445"/>
    <lineage>
        <taxon>Bacteria</taxon>
        <taxon>Bacillati</taxon>
        <taxon>Cyanobacteriota</taxon>
        <taxon>Cyanophyceae</taxon>
        <taxon>Leptolyngbyales</taxon>
        <taxon>Leptolyngbyaceae</taxon>
        <taxon>Myxacorys</taxon>
        <taxon>Myxacorys almedinensis</taxon>
    </lineage>
</organism>
<evidence type="ECO:0000256" key="1">
    <source>
        <dbReference type="SAM" id="Phobius"/>
    </source>
</evidence>
<feature type="signal peptide" evidence="2">
    <location>
        <begin position="1"/>
        <end position="24"/>
    </location>
</feature>
<dbReference type="EMBL" id="WVIE01000001">
    <property type="protein sequence ID" value="NDJ15768.1"/>
    <property type="molecule type" value="Genomic_DNA"/>
</dbReference>
<evidence type="ECO:0000256" key="2">
    <source>
        <dbReference type="SAM" id="SignalP"/>
    </source>
</evidence>
<evidence type="ECO:0000313" key="4">
    <source>
        <dbReference type="Proteomes" id="UP000646053"/>
    </source>
</evidence>
<feature type="chain" id="PRO_5035207952" evidence="2">
    <location>
        <begin position="25"/>
        <end position="75"/>
    </location>
</feature>
<keyword evidence="4" id="KW-1185">Reference proteome</keyword>
<keyword evidence="1" id="KW-0472">Membrane</keyword>
<dbReference type="Proteomes" id="UP000646053">
    <property type="component" value="Unassembled WGS sequence"/>
</dbReference>
<proteinExistence type="predicted"/>
<protein>
    <submittedName>
        <fullName evidence="3">Uncharacterized protein</fullName>
    </submittedName>
</protein>
<reference evidence="3" key="1">
    <citation type="submission" date="2019-12" db="EMBL/GenBank/DDBJ databases">
        <title>High-Quality draft genome sequences of three cyanobacteria isolated from the limestone walls of the Old Cathedral of Coimbra.</title>
        <authorList>
            <person name="Tiago I."/>
            <person name="Soares F."/>
            <person name="Portugal A."/>
        </authorList>
    </citation>
    <scope>NUCLEOTIDE SEQUENCE</scope>
    <source>
        <strain evidence="3">A</strain>
    </source>
</reference>
<keyword evidence="1" id="KW-1133">Transmembrane helix</keyword>
<dbReference type="RefSeq" id="WP_162421180.1">
    <property type="nucleotide sequence ID" value="NZ_WVIE01000001.1"/>
</dbReference>
<keyword evidence="2" id="KW-0732">Signal</keyword>
<sequence length="75" mass="8143">MMTFKSRKALFSLLLALFAGGSLAAYSSSEANFMLKTIELLVIQQIGAAIIYLACFAPDLLRPSSSRKESPLKSN</sequence>
<keyword evidence="1" id="KW-0812">Transmembrane</keyword>
<evidence type="ECO:0000313" key="3">
    <source>
        <dbReference type="EMBL" id="NDJ15768.1"/>
    </source>
</evidence>
<name>A0A8J8CGI1_9CYAN</name>